<comment type="caution">
    <text evidence="2">The sequence shown here is derived from an EMBL/GenBank/DDBJ whole genome shotgun (WGS) entry which is preliminary data.</text>
</comment>
<feature type="transmembrane region" description="Helical" evidence="1">
    <location>
        <begin position="34"/>
        <end position="58"/>
    </location>
</feature>
<name>X6LI81_RETFI</name>
<feature type="transmembrane region" description="Helical" evidence="1">
    <location>
        <begin position="100"/>
        <end position="123"/>
    </location>
</feature>
<sequence length="168" mass="19171">MTACKLLSVWRLVVQSLSVVGLLYGIYFDKYNTFGIICVTVLAIFFGLILLVVPLTIIQTITIITTISNIKIQTLTTIQTITLPQTSFRNPRFFNYDMNFVVLIIFIDMFVSLKILQALYIVISKKRIFSLKKNKGDNSFINIFFAMSLLANTTKDNLLIICNIFSFD</sequence>
<evidence type="ECO:0000313" key="3">
    <source>
        <dbReference type="Proteomes" id="UP000023152"/>
    </source>
</evidence>
<keyword evidence="1" id="KW-1133">Transmembrane helix</keyword>
<dbReference type="AlphaFoldDB" id="X6LI81"/>
<dbReference type="Proteomes" id="UP000023152">
    <property type="component" value="Unassembled WGS sequence"/>
</dbReference>
<organism evidence="2 3">
    <name type="scientific">Reticulomyxa filosa</name>
    <dbReference type="NCBI Taxonomy" id="46433"/>
    <lineage>
        <taxon>Eukaryota</taxon>
        <taxon>Sar</taxon>
        <taxon>Rhizaria</taxon>
        <taxon>Retaria</taxon>
        <taxon>Foraminifera</taxon>
        <taxon>Monothalamids</taxon>
        <taxon>Reticulomyxidae</taxon>
        <taxon>Reticulomyxa</taxon>
    </lineage>
</organism>
<evidence type="ECO:0000256" key="1">
    <source>
        <dbReference type="SAM" id="Phobius"/>
    </source>
</evidence>
<accession>X6LI81</accession>
<feature type="transmembrane region" description="Helical" evidence="1">
    <location>
        <begin position="9"/>
        <end position="28"/>
    </location>
</feature>
<protein>
    <submittedName>
        <fullName evidence="2">Uncharacterized protein</fullName>
    </submittedName>
</protein>
<keyword evidence="1" id="KW-0472">Membrane</keyword>
<dbReference type="EMBL" id="ASPP01039314">
    <property type="protein sequence ID" value="ETO01076.1"/>
    <property type="molecule type" value="Genomic_DNA"/>
</dbReference>
<keyword evidence="3" id="KW-1185">Reference proteome</keyword>
<evidence type="ECO:0000313" key="2">
    <source>
        <dbReference type="EMBL" id="ETO01076.1"/>
    </source>
</evidence>
<gene>
    <name evidence="2" type="ORF">RFI_36364</name>
</gene>
<keyword evidence="1" id="KW-0812">Transmembrane</keyword>
<reference evidence="2 3" key="1">
    <citation type="journal article" date="2013" name="Curr. Biol.">
        <title>The Genome of the Foraminiferan Reticulomyxa filosa.</title>
        <authorList>
            <person name="Glockner G."/>
            <person name="Hulsmann N."/>
            <person name="Schleicher M."/>
            <person name="Noegel A.A."/>
            <person name="Eichinger L."/>
            <person name="Gallinger C."/>
            <person name="Pawlowski J."/>
            <person name="Sierra R."/>
            <person name="Euteneuer U."/>
            <person name="Pillet L."/>
            <person name="Moustafa A."/>
            <person name="Platzer M."/>
            <person name="Groth M."/>
            <person name="Szafranski K."/>
            <person name="Schliwa M."/>
        </authorList>
    </citation>
    <scope>NUCLEOTIDE SEQUENCE [LARGE SCALE GENOMIC DNA]</scope>
</reference>
<proteinExistence type="predicted"/>